<proteinExistence type="predicted"/>
<comment type="caution">
    <text evidence="1">The sequence shown here is derived from an EMBL/GenBank/DDBJ whole genome shotgun (WGS) entry which is preliminary data.</text>
</comment>
<evidence type="ECO:0000313" key="1">
    <source>
        <dbReference type="EMBL" id="RDI45380.1"/>
    </source>
</evidence>
<dbReference type="Gene3D" id="3.30.310.250">
    <property type="entry name" value="Sporulation inhibitor of replication protein SirA"/>
    <property type="match status" value="1"/>
</dbReference>
<evidence type="ECO:0000313" key="2">
    <source>
        <dbReference type="Proteomes" id="UP000255326"/>
    </source>
</evidence>
<dbReference type="OrthoDB" id="2736584at2"/>
<gene>
    <name evidence="1" type="ORF">DFR59_1023</name>
</gene>
<dbReference type="Pfam" id="PF10747">
    <property type="entry name" value="SirA"/>
    <property type="match status" value="1"/>
</dbReference>
<name>A0A370GPY7_9BACI</name>
<dbReference type="InterPro" id="IPR038449">
    <property type="entry name" value="SirA_sf"/>
</dbReference>
<reference evidence="1 2" key="1">
    <citation type="submission" date="2018-07" db="EMBL/GenBank/DDBJ databases">
        <title>Genomic Encyclopedia of Type Strains, Phase IV (KMG-IV): sequencing the most valuable type-strain genomes for metagenomic binning, comparative biology and taxonomic classification.</title>
        <authorList>
            <person name="Goeker M."/>
        </authorList>
    </citation>
    <scope>NUCLEOTIDE SEQUENCE [LARGE SCALE GENOMIC DNA]</scope>
    <source>
        <strain evidence="1 2">DSM 25281</strain>
    </source>
</reference>
<dbReference type="EMBL" id="QQAY01000002">
    <property type="protein sequence ID" value="RDI45380.1"/>
    <property type="molecule type" value="Genomic_DNA"/>
</dbReference>
<dbReference type="Proteomes" id="UP000255326">
    <property type="component" value="Unassembled WGS sequence"/>
</dbReference>
<protein>
    <submittedName>
        <fullName evidence="1">Uncharacterized protein DUF2522</fullName>
    </submittedName>
</protein>
<keyword evidence="2" id="KW-1185">Reference proteome</keyword>
<accession>A0A370GPY7</accession>
<organism evidence="1 2">
    <name type="scientific">Falsibacillus pallidus</name>
    <dbReference type="NCBI Taxonomy" id="493781"/>
    <lineage>
        <taxon>Bacteria</taxon>
        <taxon>Bacillati</taxon>
        <taxon>Bacillota</taxon>
        <taxon>Bacilli</taxon>
        <taxon>Bacillales</taxon>
        <taxon>Bacillaceae</taxon>
        <taxon>Falsibacillus</taxon>
    </lineage>
</organism>
<dbReference type="AlphaFoldDB" id="A0A370GPY7"/>
<dbReference type="RefSeq" id="WP_114744253.1">
    <property type="nucleotide sequence ID" value="NZ_QQAY01000002.1"/>
</dbReference>
<dbReference type="InterPro" id="IPR019683">
    <property type="entry name" value="SirA"/>
</dbReference>
<sequence>MRSYQIYFIEDEFAGHYYGREKMFYQLFHEHQNSIGELKTILDLQVNYITKSIPFLPFHRLLVNHLQKRKDFSFEGCSYQVGFTTKVNGAELLWHERSLQLCAWGSYDSEFAFFEVLRQFDGRLLAVDLENQRFGWVKPIKERKYV</sequence>